<dbReference type="Proteomes" id="UP001391051">
    <property type="component" value="Unassembled WGS sequence"/>
</dbReference>
<reference evidence="5 6" key="1">
    <citation type="submission" date="2023-01" db="EMBL/GenBank/DDBJ databases">
        <title>Analysis of 21 Apiospora genomes using comparative genomics revels a genus with tremendous synthesis potential of carbohydrate active enzymes and secondary metabolites.</title>
        <authorList>
            <person name="Sorensen T."/>
        </authorList>
    </citation>
    <scope>NUCLEOTIDE SEQUENCE [LARGE SCALE GENOMIC DNA]</scope>
    <source>
        <strain evidence="5 6">CBS 24483</strain>
    </source>
</reference>
<name>A0ABR1QS69_9PEZI</name>
<dbReference type="InterPro" id="IPR016477">
    <property type="entry name" value="Fructo-/Ketosamine-3-kinase"/>
</dbReference>
<comment type="caution">
    <text evidence="5">The sequence shown here is derived from an EMBL/GenBank/DDBJ whole genome shotgun (WGS) entry which is preliminary data.</text>
</comment>
<evidence type="ECO:0000256" key="3">
    <source>
        <dbReference type="PIRNR" id="PIRNR006221"/>
    </source>
</evidence>
<dbReference type="EC" id="2.7.1.172" evidence="1"/>
<feature type="region of interest" description="Disordered" evidence="4">
    <location>
        <begin position="302"/>
        <end position="333"/>
    </location>
</feature>
<dbReference type="PIRSF" id="PIRSF006221">
    <property type="entry name" value="Ketosamine-3-kinase"/>
    <property type="match status" value="1"/>
</dbReference>
<dbReference type="PANTHER" id="PTHR12149">
    <property type="entry name" value="FRUCTOSAMINE 3 KINASE-RELATED PROTEIN"/>
    <property type="match status" value="1"/>
</dbReference>
<dbReference type="EMBL" id="JAQQWE010000002">
    <property type="protein sequence ID" value="KAK7962792.1"/>
    <property type="molecule type" value="Genomic_DNA"/>
</dbReference>
<keyword evidence="3" id="KW-0808">Transferase</keyword>
<comment type="catalytic activity">
    <reaction evidence="2">
        <text>N(6)-D-ribulosyl-L-lysyl-[protein] + ATP = N(6)-(3-O-phospho-D-ribulosyl)-L-lysyl-[protein] + ADP + H(+)</text>
        <dbReference type="Rhea" id="RHEA:48432"/>
        <dbReference type="Rhea" id="RHEA-COMP:12103"/>
        <dbReference type="Rhea" id="RHEA-COMP:12104"/>
        <dbReference type="ChEBI" id="CHEBI:15378"/>
        <dbReference type="ChEBI" id="CHEBI:30616"/>
        <dbReference type="ChEBI" id="CHEBI:90418"/>
        <dbReference type="ChEBI" id="CHEBI:90420"/>
        <dbReference type="ChEBI" id="CHEBI:456216"/>
        <dbReference type="EC" id="2.7.1.172"/>
    </reaction>
    <physiologicalReaction direction="left-to-right" evidence="2">
        <dbReference type="Rhea" id="RHEA:48433"/>
    </physiologicalReaction>
</comment>
<protein>
    <recommendedName>
        <fullName evidence="1">protein-ribulosamine 3-kinase</fullName>
        <ecNumber evidence="1">2.7.1.172</ecNumber>
    </recommendedName>
</protein>
<dbReference type="Pfam" id="PF03881">
    <property type="entry name" value="Fructosamin_kin"/>
    <property type="match status" value="1"/>
</dbReference>
<evidence type="ECO:0000313" key="5">
    <source>
        <dbReference type="EMBL" id="KAK7962792.1"/>
    </source>
</evidence>
<accession>A0ABR1QS69</accession>
<evidence type="ECO:0000256" key="2">
    <source>
        <dbReference type="ARBA" id="ARBA00048655"/>
    </source>
</evidence>
<dbReference type="SUPFAM" id="SSF56112">
    <property type="entry name" value="Protein kinase-like (PK-like)"/>
    <property type="match status" value="1"/>
</dbReference>
<evidence type="ECO:0000256" key="1">
    <source>
        <dbReference type="ARBA" id="ARBA00011961"/>
    </source>
</evidence>
<organism evidence="5 6">
    <name type="scientific">Apiospora aurea</name>
    <dbReference type="NCBI Taxonomy" id="335848"/>
    <lineage>
        <taxon>Eukaryota</taxon>
        <taxon>Fungi</taxon>
        <taxon>Dikarya</taxon>
        <taxon>Ascomycota</taxon>
        <taxon>Pezizomycotina</taxon>
        <taxon>Sordariomycetes</taxon>
        <taxon>Xylariomycetidae</taxon>
        <taxon>Amphisphaeriales</taxon>
        <taxon>Apiosporaceae</taxon>
        <taxon>Apiospora</taxon>
    </lineage>
</organism>
<dbReference type="PANTHER" id="PTHR12149:SF8">
    <property type="entry name" value="PROTEIN-RIBULOSAMINE 3-KINASE"/>
    <property type="match status" value="1"/>
</dbReference>
<evidence type="ECO:0000313" key="6">
    <source>
        <dbReference type="Proteomes" id="UP001391051"/>
    </source>
</evidence>
<comment type="similarity">
    <text evidence="3">Belongs to the fructosamine kinase family.</text>
</comment>
<evidence type="ECO:0000256" key="4">
    <source>
        <dbReference type="SAM" id="MobiDB-lite"/>
    </source>
</evidence>
<dbReference type="InterPro" id="IPR011009">
    <property type="entry name" value="Kinase-like_dom_sf"/>
</dbReference>
<keyword evidence="3" id="KW-0418">Kinase</keyword>
<sequence length="333" mass="38291">MAARTDGLGKAFAGGNFELDEACLKSGEMITYFLKVTTGECDREMIEGQLESDKAIHEVSPFFCPEPLAWGKYTFTPGPDQYFLLAQFREVGQQPPEPLLFAARLADLHKRSVSPTGKFGFHTTTCHSKSPQLTDLWGDSWEVLYRKQLAHVFEQDRQKQPAWDEYEFYADLVLDNEGRSIKPCLVHGNVWDGNTATDVETGKPFTFDGSAFYAHNEYELGNWRTSRHRLSGKTYIRTYKRHFPANEPEEDWDSRNLLYSLRFNVTAALLIPGSNYRQYVFEDLKELCKRICPDEMKLFAKRPAVGDSAKSPNESEEDEEETEEEEEEEEEED</sequence>
<dbReference type="RefSeq" id="XP_066704903.1">
    <property type="nucleotide sequence ID" value="XM_066839839.1"/>
</dbReference>
<dbReference type="Gene3D" id="3.90.1200.10">
    <property type="match status" value="1"/>
</dbReference>
<feature type="compositionally biased region" description="Acidic residues" evidence="4">
    <location>
        <begin position="314"/>
        <end position="333"/>
    </location>
</feature>
<gene>
    <name evidence="5" type="ORF">PG986_003617</name>
</gene>
<keyword evidence="6" id="KW-1185">Reference proteome</keyword>
<proteinExistence type="inferred from homology"/>
<dbReference type="GeneID" id="92072901"/>